<dbReference type="Proteomes" id="UP000214646">
    <property type="component" value="Unassembled WGS sequence"/>
</dbReference>
<evidence type="ECO:0000313" key="2">
    <source>
        <dbReference type="Proteomes" id="UP000214646"/>
    </source>
</evidence>
<dbReference type="EMBL" id="NIDE01000005">
    <property type="protein sequence ID" value="OWK42368.1"/>
    <property type="molecule type" value="Genomic_DNA"/>
</dbReference>
<keyword evidence="2" id="KW-1185">Reference proteome</keyword>
<comment type="caution">
    <text evidence="1">The sequence shown here is derived from an EMBL/GenBank/DDBJ whole genome shotgun (WGS) entry which is preliminary data.</text>
</comment>
<protein>
    <submittedName>
        <fullName evidence="1">Uncharacterized protein</fullName>
    </submittedName>
</protein>
<dbReference type="AlphaFoldDB" id="A0A225DV11"/>
<evidence type="ECO:0000313" key="1">
    <source>
        <dbReference type="EMBL" id="OWK42368.1"/>
    </source>
</evidence>
<accession>A0A225DV11</accession>
<reference evidence="2" key="1">
    <citation type="submission" date="2017-06" db="EMBL/GenBank/DDBJ databases">
        <title>Genome analysis of Fimbriiglobus ruber SP5, the first member of the order Planctomycetales with confirmed chitinolytic capability.</title>
        <authorList>
            <person name="Ravin N.V."/>
            <person name="Rakitin A.L."/>
            <person name="Ivanova A.A."/>
            <person name="Beletsky A.V."/>
            <person name="Kulichevskaya I.S."/>
            <person name="Mardanov A.V."/>
            <person name="Dedysh S.N."/>
        </authorList>
    </citation>
    <scope>NUCLEOTIDE SEQUENCE [LARGE SCALE GENOMIC DNA]</scope>
    <source>
        <strain evidence="2">SP5</strain>
    </source>
</reference>
<organism evidence="1 2">
    <name type="scientific">Fimbriiglobus ruber</name>
    <dbReference type="NCBI Taxonomy" id="1908690"/>
    <lineage>
        <taxon>Bacteria</taxon>
        <taxon>Pseudomonadati</taxon>
        <taxon>Planctomycetota</taxon>
        <taxon>Planctomycetia</taxon>
        <taxon>Gemmatales</taxon>
        <taxon>Gemmataceae</taxon>
        <taxon>Fimbriiglobus</taxon>
    </lineage>
</organism>
<gene>
    <name evidence="1" type="ORF">FRUB_04446</name>
</gene>
<proteinExistence type="predicted"/>
<name>A0A225DV11_9BACT</name>
<sequence>MKFHVANHDDASRIVLEGTRRTRDITPQSLTQSLEKMAALMAGWDQSLAESRPA</sequence>